<reference evidence="9 10" key="1">
    <citation type="submission" date="2016-07" db="EMBL/GenBank/DDBJ databases">
        <title>Pervasive Adenine N6-methylation of Active Genes in Fungi.</title>
        <authorList>
            <consortium name="DOE Joint Genome Institute"/>
            <person name="Mondo S.J."/>
            <person name="Dannebaum R.O."/>
            <person name="Kuo R.C."/>
            <person name="Labutti K."/>
            <person name="Haridas S."/>
            <person name="Kuo A."/>
            <person name="Salamov A."/>
            <person name="Ahrendt S.R."/>
            <person name="Lipzen A."/>
            <person name="Sullivan W."/>
            <person name="Andreopoulos W.B."/>
            <person name="Clum A."/>
            <person name="Lindquist E."/>
            <person name="Daum C."/>
            <person name="Ramamoorthy G.K."/>
            <person name="Gryganskyi A."/>
            <person name="Culley D."/>
            <person name="Magnuson J.K."/>
            <person name="James T.Y."/>
            <person name="O'Malley M.A."/>
            <person name="Stajich J.E."/>
            <person name="Spatafora J.W."/>
            <person name="Visel A."/>
            <person name="Grigoriev I.V."/>
        </authorList>
    </citation>
    <scope>NUCLEOTIDE SEQUENCE [LARGE SCALE GENOMIC DNA]</scope>
    <source>
        <strain evidence="9 10">NRRL 1336</strain>
    </source>
</reference>
<accession>A0A1X2I3B5</accession>
<comment type="similarity">
    <text evidence="2">Belongs to the TMEM97/sigma-2 receptor family.</text>
</comment>
<dbReference type="InterPro" id="IPR033118">
    <property type="entry name" value="EXPERA"/>
</dbReference>
<dbReference type="OrthoDB" id="433124at2759"/>
<dbReference type="PIRSF" id="PIRSF031032">
    <property type="entry name" value="TMP_97_prd"/>
    <property type="match status" value="1"/>
</dbReference>
<keyword evidence="3 7" id="KW-0812">Transmembrane</keyword>
<evidence type="ECO:0000256" key="4">
    <source>
        <dbReference type="ARBA" id="ARBA00022824"/>
    </source>
</evidence>
<evidence type="ECO:0000313" key="9">
    <source>
        <dbReference type="EMBL" id="ORZ08396.1"/>
    </source>
</evidence>
<name>A0A1X2I3B5_9FUNG</name>
<dbReference type="Proteomes" id="UP000193560">
    <property type="component" value="Unassembled WGS sequence"/>
</dbReference>
<dbReference type="PROSITE" id="PS51751">
    <property type="entry name" value="EXPERA"/>
    <property type="match status" value="1"/>
</dbReference>
<evidence type="ECO:0000259" key="8">
    <source>
        <dbReference type="PROSITE" id="PS51751"/>
    </source>
</evidence>
<dbReference type="AlphaFoldDB" id="A0A1X2I3B5"/>
<protein>
    <recommendedName>
        <fullName evidence="7">Efficient mitochondria targeting-associated protein 19</fullName>
    </recommendedName>
</protein>
<feature type="transmembrane region" description="Helical" evidence="7">
    <location>
        <begin position="103"/>
        <end position="123"/>
    </location>
</feature>
<evidence type="ECO:0000256" key="3">
    <source>
        <dbReference type="ARBA" id="ARBA00022692"/>
    </source>
</evidence>
<evidence type="ECO:0000256" key="5">
    <source>
        <dbReference type="ARBA" id="ARBA00022989"/>
    </source>
</evidence>
<evidence type="ECO:0000256" key="1">
    <source>
        <dbReference type="ARBA" id="ARBA00004477"/>
    </source>
</evidence>
<dbReference type="InterPro" id="IPR016964">
    <property type="entry name" value="Sigma2_recept"/>
</dbReference>
<dbReference type="GO" id="GO:0005789">
    <property type="term" value="C:endoplasmic reticulum membrane"/>
    <property type="evidence" value="ECO:0007669"/>
    <property type="project" value="UniProtKB-SubCell"/>
</dbReference>
<dbReference type="PANTHER" id="PTHR31204">
    <property type="entry name" value="SIGMA INTRACELLULAR RECEPTOR 2"/>
    <property type="match status" value="1"/>
</dbReference>
<proteinExistence type="inferred from homology"/>
<evidence type="ECO:0000313" key="10">
    <source>
        <dbReference type="Proteomes" id="UP000193560"/>
    </source>
</evidence>
<dbReference type="EMBL" id="MCGE01000031">
    <property type="protein sequence ID" value="ORZ08396.1"/>
    <property type="molecule type" value="Genomic_DNA"/>
</dbReference>
<comment type="caution">
    <text evidence="9">The sequence shown here is derived from an EMBL/GenBank/DDBJ whole genome shotgun (WGS) entry which is preliminary data.</text>
</comment>
<comment type="subcellular location">
    <subcellularLocation>
        <location evidence="1">Endoplasmic reticulum membrane</location>
        <topology evidence="1">Multi-pass membrane protein</topology>
    </subcellularLocation>
</comment>
<feature type="transmembrane region" description="Helical" evidence="7">
    <location>
        <begin position="135"/>
        <end position="155"/>
    </location>
</feature>
<feature type="transmembrane region" description="Helical" evidence="7">
    <location>
        <begin position="12"/>
        <end position="34"/>
    </location>
</feature>
<evidence type="ECO:0000256" key="2">
    <source>
        <dbReference type="ARBA" id="ARBA00009096"/>
    </source>
</evidence>
<feature type="domain" description="EXPERA" evidence="8">
    <location>
        <begin position="10"/>
        <end position="151"/>
    </location>
</feature>
<keyword evidence="6 7" id="KW-0472">Membrane</keyword>
<dbReference type="PANTHER" id="PTHR31204:SF1">
    <property type="entry name" value="SIGMA INTRACELLULAR RECEPTOR 2"/>
    <property type="match status" value="1"/>
</dbReference>
<dbReference type="Pfam" id="PF05241">
    <property type="entry name" value="EBP"/>
    <property type="match status" value="1"/>
</dbReference>
<gene>
    <name evidence="9" type="ORF">BCR42DRAFT_495497</name>
</gene>
<keyword evidence="4 7" id="KW-0256">Endoplasmic reticulum</keyword>
<feature type="transmembrane region" description="Helical" evidence="7">
    <location>
        <begin position="66"/>
        <end position="91"/>
    </location>
</feature>
<organism evidence="9 10">
    <name type="scientific">Absidia repens</name>
    <dbReference type="NCBI Taxonomy" id="90262"/>
    <lineage>
        <taxon>Eukaryota</taxon>
        <taxon>Fungi</taxon>
        <taxon>Fungi incertae sedis</taxon>
        <taxon>Mucoromycota</taxon>
        <taxon>Mucoromycotina</taxon>
        <taxon>Mucoromycetes</taxon>
        <taxon>Mucorales</taxon>
        <taxon>Cunninghamellaceae</taxon>
        <taxon>Absidia</taxon>
    </lineage>
</organism>
<evidence type="ECO:0000256" key="6">
    <source>
        <dbReference type="ARBA" id="ARBA00023136"/>
    </source>
</evidence>
<sequence length="169" mass="19500">MAVTFQGRYLDVVFFFFFLSHIPITIFIDLQAIYPTWLVPSFLRQALATYVQFTKDPFMGATSSLYWFQSLVTLEGLFQLPFFFVAVYALYHDKFFVRLPMAVYGSHVVTTVAPILTELILNPNYADINDRQRCILLALYGPYFIIPLIILVDSYRRLSSAIAPKIKSN</sequence>
<dbReference type="InterPro" id="IPR051987">
    <property type="entry name" value="Sigma-2_receptor-like"/>
</dbReference>
<dbReference type="STRING" id="90262.A0A1X2I3B5"/>
<evidence type="ECO:0000256" key="7">
    <source>
        <dbReference type="PIRNR" id="PIRNR031032"/>
    </source>
</evidence>
<keyword evidence="10" id="KW-1185">Reference proteome</keyword>
<keyword evidence="5 7" id="KW-1133">Transmembrane helix</keyword>